<dbReference type="Gene3D" id="1.20.1250.20">
    <property type="entry name" value="MFS general substrate transporter like domains"/>
    <property type="match status" value="1"/>
</dbReference>
<dbReference type="PROSITE" id="PS01023">
    <property type="entry name" value="PTR2_2"/>
    <property type="match status" value="1"/>
</dbReference>
<evidence type="ECO:0000313" key="10">
    <source>
        <dbReference type="EMBL" id="CDS12255.1"/>
    </source>
</evidence>
<feature type="transmembrane region" description="Helical" evidence="9">
    <location>
        <begin position="414"/>
        <end position="434"/>
    </location>
</feature>
<feature type="transmembrane region" description="Helical" evidence="9">
    <location>
        <begin position="454"/>
        <end position="481"/>
    </location>
</feature>
<feature type="transmembrane region" description="Helical" evidence="9">
    <location>
        <begin position="176"/>
        <end position="197"/>
    </location>
</feature>
<organism evidence="10">
    <name type="scientific">Lichtheimia ramosa</name>
    <dbReference type="NCBI Taxonomy" id="688394"/>
    <lineage>
        <taxon>Eukaryota</taxon>
        <taxon>Fungi</taxon>
        <taxon>Fungi incertae sedis</taxon>
        <taxon>Mucoromycota</taxon>
        <taxon>Mucoromycotina</taxon>
        <taxon>Mucoromycetes</taxon>
        <taxon>Mucorales</taxon>
        <taxon>Lichtheimiaceae</taxon>
        <taxon>Lichtheimia</taxon>
    </lineage>
</organism>
<proteinExistence type="inferred from homology"/>
<evidence type="ECO:0000256" key="4">
    <source>
        <dbReference type="ARBA" id="ARBA00022692"/>
    </source>
</evidence>
<feature type="transmembrane region" description="Helical" evidence="9">
    <location>
        <begin position="493"/>
        <end position="517"/>
    </location>
</feature>
<evidence type="ECO:0000256" key="1">
    <source>
        <dbReference type="ARBA" id="ARBA00004141"/>
    </source>
</evidence>
<comment type="subcellular location">
    <subcellularLocation>
        <location evidence="1 7">Membrane</location>
        <topology evidence="1 7">Multi-pass membrane protein</topology>
    </subcellularLocation>
</comment>
<evidence type="ECO:0000256" key="2">
    <source>
        <dbReference type="ARBA" id="ARBA00005982"/>
    </source>
</evidence>
<gene>
    <name evidence="10" type="ORF">LRAMOSA04450</name>
</gene>
<accession>A0A077WYA5</accession>
<dbReference type="InterPro" id="IPR018456">
    <property type="entry name" value="PTR2_symporter_CS"/>
</dbReference>
<feature type="transmembrane region" description="Helical" evidence="9">
    <location>
        <begin position="114"/>
        <end position="135"/>
    </location>
</feature>
<keyword evidence="5 9" id="KW-1133">Transmembrane helix</keyword>
<evidence type="ECO:0000256" key="5">
    <source>
        <dbReference type="ARBA" id="ARBA00022989"/>
    </source>
</evidence>
<name>A0A077WYA5_9FUNG</name>
<dbReference type="PANTHER" id="PTHR11654">
    <property type="entry name" value="OLIGOPEPTIDE TRANSPORTER-RELATED"/>
    <property type="match status" value="1"/>
</dbReference>
<dbReference type="GO" id="GO:0005886">
    <property type="term" value="C:plasma membrane"/>
    <property type="evidence" value="ECO:0007669"/>
    <property type="project" value="UniProtKB-ARBA"/>
</dbReference>
<evidence type="ECO:0000256" key="7">
    <source>
        <dbReference type="RuleBase" id="RU003755"/>
    </source>
</evidence>
<dbReference type="PROSITE" id="PS01022">
    <property type="entry name" value="PTR2_1"/>
    <property type="match status" value="1"/>
</dbReference>
<reference evidence="10" key="1">
    <citation type="journal article" date="2014" name="Genome Announc.">
        <title>De novo whole-genome sequence and genome annotation of Lichtheimia ramosa.</title>
        <authorList>
            <person name="Linde J."/>
            <person name="Schwartze V."/>
            <person name="Binder U."/>
            <person name="Lass-Florl C."/>
            <person name="Voigt K."/>
            <person name="Horn F."/>
        </authorList>
    </citation>
    <scope>NUCLEOTIDE SEQUENCE</scope>
    <source>
        <strain evidence="10">JMRC FSU:6197</strain>
    </source>
</reference>
<comment type="similarity">
    <text evidence="2 7">Belongs to the major facilitator superfamily. Proton-dependent oligopeptide transporter (POT/PTR) (TC 2.A.17) family.</text>
</comment>
<evidence type="ECO:0000256" key="3">
    <source>
        <dbReference type="ARBA" id="ARBA00022448"/>
    </source>
</evidence>
<dbReference type="FunFam" id="1.20.1250.20:FF:000085">
    <property type="entry name" value="MFS peptide transporter Ptr2"/>
    <property type="match status" value="1"/>
</dbReference>
<feature type="transmembrane region" description="Helical" evidence="9">
    <location>
        <begin position="232"/>
        <end position="253"/>
    </location>
</feature>
<feature type="transmembrane region" description="Helical" evidence="9">
    <location>
        <begin position="147"/>
        <end position="170"/>
    </location>
</feature>
<dbReference type="AlphaFoldDB" id="A0A077WYA5"/>
<dbReference type="EMBL" id="LK023357">
    <property type="protein sequence ID" value="CDS12255.1"/>
    <property type="molecule type" value="Genomic_DNA"/>
</dbReference>
<feature type="region of interest" description="Disordered" evidence="8">
    <location>
        <begin position="552"/>
        <end position="574"/>
    </location>
</feature>
<feature type="transmembrane region" description="Helical" evidence="9">
    <location>
        <begin position="523"/>
        <end position="542"/>
    </location>
</feature>
<dbReference type="GO" id="GO:0071916">
    <property type="term" value="F:dipeptide transmembrane transporter activity"/>
    <property type="evidence" value="ECO:0007669"/>
    <property type="project" value="UniProtKB-ARBA"/>
</dbReference>
<sequence>MDEKKVEKIDPIAVSEEIVKAPLSKTGTLVSEYEYHDATNEDDGGPEPTEEEYKTLREVSDKIPYAAYLVILIEFCERFTYYGLSGPFQNYIQYPDPGEYPAKQPGAMGKGQQVATALTTFFQFWCYITPILGAIVADQYLGKYRAILIFSCIYFVGLIILTCTSIPAAIDSGATFPGYIVAIIIIGLGTGGIKSNVSPLVAEQYRSRSPFVRTLKDGTRVIVTPQATYQKIFALFYWGINVGSLSAIATTQLEKNIGFWPAFLLPTCMFIPCILTVLLGRKRYVQNPPRGSVFVEAGKLFYIAMTKTRNLEAAKPSNLAETHPEIIVTYDDVFVDELKRTLRACVVFCWFPIYWLCYSQMTNNLISQASTMLTGNVPNDIMQNINPIALIIFIPVVDRIVYPTLRRFNIPMRPIARITLGFFFAAVAMGYSAGVQAKIYSTPPYFDHPQGQNWISAAYQIPSYFFIALSEIFASITGLEYAYKKAPQSMKSIVMALFLLTNCFASILAFALVSVAVDPKLTWMYTGISCAAGVCTVLVYVFHHKLDENDAKDDSIGRNQQQMEQYQTKGQEQA</sequence>
<keyword evidence="6 9" id="KW-0472">Membrane</keyword>
<dbReference type="Pfam" id="PF00854">
    <property type="entry name" value="PTR2"/>
    <property type="match status" value="1"/>
</dbReference>
<evidence type="ECO:0000256" key="9">
    <source>
        <dbReference type="SAM" id="Phobius"/>
    </source>
</evidence>
<feature type="transmembrane region" description="Helical" evidence="9">
    <location>
        <begin position="259"/>
        <end position="280"/>
    </location>
</feature>
<dbReference type="SUPFAM" id="SSF103473">
    <property type="entry name" value="MFS general substrate transporter"/>
    <property type="match status" value="1"/>
</dbReference>
<evidence type="ECO:0000256" key="6">
    <source>
        <dbReference type="ARBA" id="ARBA00023136"/>
    </source>
</evidence>
<evidence type="ECO:0000256" key="8">
    <source>
        <dbReference type="SAM" id="MobiDB-lite"/>
    </source>
</evidence>
<feature type="transmembrane region" description="Helical" evidence="9">
    <location>
        <begin position="65"/>
        <end position="84"/>
    </location>
</feature>
<protein>
    <recommendedName>
        <fullName evidence="11">POT family proton-dependent oligopeptide transporter</fullName>
    </recommendedName>
</protein>
<keyword evidence="3 7" id="KW-0813">Transport</keyword>
<dbReference type="InterPro" id="IPR000109">
    <property type="entry name" value="POT_fam"/>
</dbReference>
<feature type="transmembrane region" description="Helical" evidence="9">
    <location>
        <begin position="342"/>
        <end position="361"/>
    </location>
</feature>
<feature type="compositionally biased region" description="Polar residues" evidence="8">
    <location>
        <begin position="557"/>
        <end position="574"/>
    </location>
</feature>
<feature type="transmembrane region" description="Helical" evidence="9">
    <location>
        <begin position="381"/>
        <end position="402"/>
    </location>
</feature>
<evidence type="ECO:0008006" key="11">
    <source>
        <dbReference type="Google" id="ProtNLM"/>
    </source>
</evidence>
<keyword evidence="4 7" id="KW-0812">Transmembrane</keyword>
<dbReference type="InterPro" id="IPR036259">
    <property type="entry name" value="MFS_trans_sf"/>
</dbReference>
<dbReference type="OrthoDB" id="8904098at2759"/>